<dbReference type="InterPro" id="IPR016159">
    <property type="entry name" value="Cullin_repeat-like_dom_sf"/>
</dbReference>
<evidence type="ECO:0000256" key="4">
    <source>
        <dbReference type="RuleBase" id="RU365026"/>
    </source>
</evidence>
<dbReference type="Pfam" id="PF03081">
    <property type="entry name" value="Exo70_C"/>
    <property type="match status" value="1"/>
</dbReference>
<sequence length="274" mass="31315">RLLRRLGNVAHGTFVEFEAAVAGDGSKHVVRDGTVHPLTAYVINYVKRLFSYRGTLVALFREARAAADSTSSAEDGAPVETPRGGAEAGGRIAGSIVNILIALLQNLEAKSEMYKDGALRSLFLMNNVNYVVGSMRSYGSSQLLPEEWMARHAELVSTHKSQYLQLSWDPLFASLRAPLDVPENKRERRFVRERFRFINQQLKGLSAQHREWAIPDDELRREVRRTLLGELVPLYTKMREHYWDVFFSKKPEAYITYTGEDLRRMVEEDFFSRS</sequence>
<evidence type="ECO:0000256" key="2">
    <source>
        <dbReference type="ARBA" id="ARBA00022448"/>
    </source>
</evidence>
<reference evidence="6" key="1">
    <citation type="submission" date="2014-05" db="EMBL/GenBank/DDBJ databases">
        <title>The transcriptome of the halophilic microalga Tetraselmis sp. GSL018 isolated from the Great Salt Lake, Utah.</title>
        <authorList>
            <person name="Jinkerson R.E."/>
            <person name="D'Adamo S."/>
            <person name="Posewitz M.C."/>
        </authorList>
    </citation>
    <scope>NUCLEOTIDE SEQUENCE</scope>
    <source>
        <strain evidence="6">GSL018</strain>
    </source>
</reference>
<keyword evidence="3 4" id="KW-0268">Exocytosis</keyword>
<organism evidence="6">
    <name type="scientific">Tetraselmis sp. GSL018</name>
    <dbReference type="NCBI Taxonomy" id="582737"/>
    <lineage>
        <taxon>Eukaryota</taxon>
        <taxon>Viridiplantae</taxon>
        <taxon>Chlorophyta</taxon>
        <taxon>core chlorophytes</taxon>
        <taxon>Chlorodendrophyceae</taxon>
        <taxon>Chlorodendrales</taxon>
        <taxon>Chlorodendraceae</taxon>
        <taxon>Tetraselmis</taxon>
    </lineage>
</organism>
<dbReference type="GO" id="GO:0000145">
    <property type="term" value="C:exocyst"/>
    <property type="evidence" value="ECO:0007669"/>
    <property type="project" value="InterPro"/>
</dbReference>
<comment type="function">
    <text evidence="4">Component of the exocyst complex.</text>
</comment>
<dbReference type="GO" id="GO:0015031">
    <property type="term" value="P:protein transport"/>
    <property type="evidence" value="ECO:0007669"/>
    <property type="project" value="UniProtKB-KW"/>
</dbReference>
<keyword evidence="2 4" id="KW-0813">Transport</keyword>
<dbReference type="PANTHER" id="PTHR12542:SF41">
    <property type="entry name" value="EXOCYST COMPLEX COMPONENT 7"/>
    <property type="match status" value="1"/>
</dbReference>
<evidence type="ECO:0000256" key="3">
    <source>
        <dbReference type="ARBA" id="ARBA00022483"/>
    </source>
</evidence>
<dbReference type="GO" id="GO:0005546">
    <property type="term" value="F:phosphatidylinositol-4,5-bisphosphate binding"/>
    <property type="evidence" value="ECO:0007669"/>
    <property type="project" value="InterPro"/>
</dbReference>
<dbReference type="InterPro" id="IPR004140">
    <property type="entry name" value="Exo70"/>
</dbReference>
<feature type="domain" description="Exocyst complex subunit Exo70 C-terminal" evidence="5">
    <location>
        <begin position="2"/>
        <end position="267"/>
    </location>
</feature>
<proteinExistence type="inferred from homology"/>
<accession>A0A061S8C6</accession>
<dbReference type="EMBL" id="GBEZ01006088">
    <property type="protein sequence ID" value="JAC79284.1"/>
    <property type="molecule type" value="Transcribed_RNA"/>
</dbReference>
<dbReference type="PANTHER" id="PTHR12542">
    <property type="entry name" value="EXOCYST COMPLEX PROTEIN EXO70"/>
    <property type="match status" value="1"/>
</dbReference>
<protein>
    <recommendedName>
        <fullName evidence="4">Exocyst subunit Exo70 family protein</fullName>
    </recommendedName>
</protein>
<name>A0A061S8C6_9CHLO</name>
<dbReference type="InterPro" id="IPR046364">
    <property type="entry name" value="Exo70_C"/>
</dbReference>
<comment type="similarity">
    <text evidence="1 4">Belongs to the EXO70 family.</text>
</comment>
<keyword evidence="4" id="KW-0653">Protein transport</keyword>
<evidence type="ECO:0000256" key="1">
    <source>
        <dbReference type="ARBA" id="ARBA00006756"/>
    </source>
</evidence>
<dbReference type="SUPFAM" id="SSF74788">
    <property type="entry name" value="Cullin repeat-like"/>
    <property type="match status" value="1"/>
</dbReference>
<feature type="non-terminal residue" evidence="6">
    <location>
        <position position="1"/>
    </location>
</feature>
<dbReference type="AlphaFoldDB" id="A0A061S8C6"/>
<evidence type="ECO:0000259" key="5">
    <source>
        <dbReference type="Pfam" id="PF03081"/>
    </source>
</evidence>
<gene>
    <name evidence="6" type="primary">EXO70</name>
    <name evidence="6" type="ORF">TSPGSL018_13084</name>
</gene>
<evidence type="ECO:0000313" key="6">
    <source>
        <dbReference type="EMBL" id="JAC79284.1"/>
    </source>
</evidence>
<dbReference type="Gene3D" id="1.20.1280.170">
    <property type="entry name" value="Exocyst complex component Exo70"/>
    <property type="match status" value="1"/>
</dbReference>
<dbReference type="GO" id="GO:0006887">
    <property type="term" value="P:exocytosis"/>
    <property type="evidence" value="ECO:0007669"/>
    <property type="project" value="UniProtKB-KW"/>
</dbReference>